<evidence type="ECO:0000256" key="6">
    <source>
        <dbReference type="ARBA" id="ARBA00023136"/>
    </source>
</evidence>
<keyword evidence="9" id="KW-1185">Reference proteome</keyword>
<keyword evidence="5 7" id="KW-1133">Transmembrane helix</keyword>
<feature type="transmembrane region" description="Helical" evidence="7">
    <location>
        <begin position="77"/>
        <end position="99"/>
    </location>
</feature>
<comment type="similarity">
    <text evidence="2">Belongs to the chromate ion transporter (CHR) (TC 2.A.51) family.</text>
</comment>
<evidence type="ECO:0000256" key="2">
    <source>
        <dbReference type="ARBA" id="ARBA00005262"/>
    </source>
</evidence>
<keyword evidence="4 7" id="KW-0812">Transmembrane</keyword>
<feature type="transmembrane region" description="Helical" evidence="7">
    <location>
        <begin position="7"/>
        <end position="29"/>
    </location>
</feature>
<protein>
    <submittedName>
        <fullName evidence="8">Chromate transport protein</fullName>
    </submittedName>
</protein>
<evidence type="ECO:0000256" key="7">
    <source>
        <dbReference type="SAM" id="Phobius"/>
    </source>
</evidence>
<dbReference type="Pfam" id="PF02417">
    <property type="entry name" value="Chromate_transp"/>
    <property type="match status" value="1"/>
</dbReference>
<comment type="subcellular location">
    <subcellularLocation>
        <location evidence="1">Cell membrane</location>
        <topology evidence="1">Multi-pass membrane protein</topology>
    </subcellularLocation>
</comment>
<evidence type="ECO:0000256" key="1">
    <source>
        <dbReference type="ARBA" id="ARBA00004651"/>
    </source>
</evidence>
<dbReference type="HOGENOM" id="CLU_018106_1_0_0"/>
<gene>
    <name evidence="8" type="ordered locus">CLOAM0380</name>
</gene>
<sequence>MKMLLKIFFTFFKIGAFTIGGAYAMIPLIKREVCQKNNWLTEDEFWDGLSAAQSCPGPIAINLSIYIGYHLAKGKGMAIAVLATILPSFIIILIIAMLFQQFAEITLVQKAFHSLRPAVVALIAVPLIQMSRQSGLTLSNFWFPLSVAILVGFLKISPVYLILITIAFAVYQGLKKQKL</sequence>
<dbReference type="PANTHER" id="PTHR43663">
    <property type="entry name" value="CHROMATE TRANSPORT PROTEIN-RELATED"/>
    <property type="match status" value="1"/>
</dbReference>
<proteinExistence type="inferred from homology"/>
<feature type="transmembrane region" description="Helical" evidence="7">
    <location>
        <begin position="141"/>
        <end position="171"/>
    </location>
</feature>
<keyword evidence="6 7" id="KW-0472">Membrane</keyword>
<dbReference type="AlphaFoldDB" id="B0VEY7"/>
<dbReference type="Proteomes" id="UP000002019">
    <property type="component" value="Chromosome"/>
</dbReference>
<feature type="transmembrane region" description="Helical" evidence="7">
    <location>
        <begin position="111"/>
        <end position="129"/>
    </location>
</feature>
<dbReference type="STRING" id="459349.CLOAM0380"/>
<dbReference type="PANTHER" id="PTHR43663:SF2">
    <property type="entry name" value="CHROMATE TRANSPORT PROTEIN-RELATED"/>
    <property type="match status" value="1"/>
</dbReference>
<dbReference type="eggNOG" id="COG2059">
    <property type="taxonomic scope" value="Bacteria"/>
</dbReference>
<dbReference type="InterPro" id="IPR052518">
    <property type="entry name" value="CHR_Transporter"/>
</dbReference>
<evidence type="ECO:0000313" key="8">
    <source>
        <dbReference type="EMBL" id="CAO80285.1"/>
    </source>
</evidence>
<dbReference type="EMBL" id="CU466930">
    <property type="protein sequence ID" value="CAO80285.1"/>
    <property type="molecule type" value="Genomic_DNA"/>
</dbReference>
<dbReference type="GO" id="GO:0015109">
    <property type="term" value="F:chromate transmembrane transporter activity"/>
    <property type="evidence" value="ECO:0007669"/>
    <property type="project" value="InterPro"/>
</dbReference>
<dbReference type="InterPro" id="IPR003370">
    <property type="entry name" value="Chromate_transpt"/>
</dbReference>
<dbReference type="KEGG" id="caci:CLOAM0380"/>
<evidence type="ECO:0000313" key="9">
    <source>
        <dbReference type="Proteomes" id="UP000002019"/>
    </source>
</evidence>
<keyword evidence="3" id="KW-1003">Cell membrane</keyword>
<name>B0VEY7_CLOAI</name>
<reference evidence="8 9" key="1">
    <citation type="journal article" date="2008" name="J. Bacteriol.">
        <title>'Candidatus Cloacamonas acidaminovorans': genome sequence reconstruction provides a first glimpse of a new bacterial division.</title>
        <authorList>
            <person name="Pelletier E."/>
            <person name="Kreimeyer A."/>
            <person name="Bocs S."/>
            <person name="Rouy Z."/>
            <person name="Gyapay G."/>
            <person name="Chouari R."/>
            <person name="Riviere D."/>
            <person name="Ganesan A."/>
            <person name="Daegelen P."/>
            <person name="Sghir A."/>
            <person name="Cohen G.N."/>
            <person name="Medigue C."/>
            <person name="Weissenbach J."/>
            <person name="Le Paslier D."/>
        </authorList>
    </citation>
    <scope>NUCLEOTIDE SEQUENCE [LARGE SCALE GENOMIC DNA]</scope>
    <source>
        <strain evidence="9">Evry</strain>
    </source>
</reference>
<accession>B0VEY7</accession>
<evidence type="ECO:0000256" key="5">
    <source>
        <dbReference type="ARBA" id="ARBA00022989"/>
    </source>
</evidence>
<evidence type="ECO:0000256" key="4">
    <source>
        <dbReference type="ARBA" id="ARBA00022692"/>
    </source>
</evidence>
<evidence type="ECO:0000256" key="3">
    <source>
        <dbReference type="ARBA" id="ARBA00022475"/>
    </source>
</evidence>
<dbReference type="GO" id="GO:0005886">
    <property type="term" value="C:plasma membrane"/>
    <property type="evidence" value="ECO:0007669"/>
    <property type="project" value="UniProtKB-SubCell"/>
</dbReference>
<organism evidence="8 9">
    <name type="scientific">Cloacimonas acidaminovorans (strain Evry)</name>
    <dbReference type="NCBI Taxonomy" id="459349"/>
    <lineage>
        <taxon>Bacteria</taxon>
        <taxon>Pseudomonadati</taxon>
        <taxon>Candidatus Cloacimonadota</taxon>
        <taxon>Candidatus Cloacimonadia</taxon>
        <taxon>Candidatus Cloacimonadales</taxon>
        <taxon>Candidatus Cloacimonadaceae</taxon>
        <taxon>Candidatus Cloacimonas</taxon>
    </lineage>
</organism>